<dbReference type="EMBL" id="QUNO01000024">
    <property type="protein sequence ID" value="REH29616.1"/>
    <property type="molecule type" value="Genomic_DNA"/>
</dbReference>
<evidence type="ECO:0000256" key="6">
    <source>
        <dbReference type="ARBA" id="ARBA00023136"/>
    </source>
</evidence>
<dbReference type="Gene3D" id="3.40.50.300">
    <property type="entry name" value="P-loop containing nucleotide triphosphate hydrolases"/>
    <property type="match status" value="1"/>
</dbReference>
<keyword evidence="5 7" id="KW-1133">Transmembrane helix</keyword>
<dbReference type="InterPro" id="IPR036640">
    <property type="entry name" value="ABC1_TM_sf"/>
</dbReference>
<keyword evidence="2 7" id="KW-0812">Transmembrane</keyword>
<comment type="subcellular location">
    <subcellularLocation>
        <location evidence="1">Cell membrane</location>
        <topology evidence="1">Multi-pass membrane protein</topology>
    </subcellularLocation>
</comment>
<dbReference type="PANTHER" id="PTHR24221:SF646">
    <property type="entry name" value="HAEMOLYSIN SECRETION ATP-BINDING PROTEIN"/>
    <property type="match status" value="1"/>
</dbReference>
<keyword evidence="10" id="KW-1185">Reference proteome</keyword>
<dbReference type="GO" id="GO:0005886">
    <property type="term" value="C:plasma membrane"/>
    <property type="evidence" value="ECO:0007669"/>
    <property type="project" value="UniProtKB-SubCell"/>
</dbReference>
<dbReference type="Gene3D" id="1.20.1560.10">
    <property type="entry name" value="ABC transporter type 1, transmembrane domain"/>
    <property type="match status" value="1"/>
</dbReference>
<evidence type="ECO:0000259" key="8">
    <source>
        <dbReference type="PROSITE" id="PS50893"/>
    </source>
</evidence>
<accession>A0A3E0GVA7</accession>
<protein>
    <submittedName>
        <fullName evidence="9">ATP-binding cassette subfamily B protein</fullName>
    </submittedName>
</protein>
<evidence type="ECO:0000256" key="5">
    <source>
        <dbReference type="ARBA" id="ARBA00022989"/>
    </source>
</evidence>
<name>A0A3E0GVA7_9PSEU</name>
<dbReference type="GO" id="GO:0034040">
    <property type="term" value="F:ATPase-coupled lipid transmembrane transporter activity"/>
    <property type="evidence" value="ECO:0007669"/>
    <property type="project" value="TreeGrafter"/>
</dbReference>
<dbReference type="InterPro" id="IPR039421">
    <property type="entry name" value="Type_1_exporter"/>
</dbReference>
<dbReference type="SUPFAM" id="SSF52540">
    <property type="entry name" value="P-loop containing nucleoside triphosphate hydrolases"/>
    <property type="match status" value="1"/>
</dbReference>
<dbReference type="RefSeq" id="WP_147328945.1">
    <property type="nucleotide sequence ID" value="NZ_CP144375.1"/>
</dbReference>
<dbReference type="SUPFAM" id="SSF90123">
    <property type="entry name" value="ABC transporter transmembrane region"/>
    <property type="match status" value="1"/>
</dbReference>
<evidence type="ECO:0000256" key="7">
    <source>
        <dbReference type="SAM" id="Phobius"/>
    </source>
</evidence>
<dbReference type="InterPro" id="IPR003439">
    <property type="entry name" value="ABC_transporter-like_ATP-bd"/>
</dbReference>
<gene>
    <name evidence="9" type="ORF">BCF44_12443</name>
</gene>
<evidence type="ECO:0000256" key="1">
    <source>
        <dbReference type="ARBA" id="ARBA00004651"/>
    </source>
</evidence>
<feature type="transmembrane region" description="Helical" evidence="7">
    <location>
        <begin position="62"/>
        <end position="82"/>
    </location>
</feature>
<dbReference type="InterPro" id="IPR027417">
    <property type="entry name" value="P-loop_NTPase"/>
</dbReference>
<dbReference type="InterPro" id="IPR003593">
    <property type="entry name" value="AAA+_ATPase"/>
</dbReference>
<keyword evidence="6 7" id="KW-0472">Membrane</keyword>
<keyword evidence="4 9" id="KW-0067">ATP-binding</keyword>
<feature type="transmembrane region" description="Helical" evidence="7">
    <location>
        <begin position="102"/>
        <end position="118"/>
    </location>
</feature>
<sequence length="649" mass="70065">MAGRRARRGDPFAGTENELVTPPWRSADFEAQARNTSLWRMALRLPDTARYLVGLAWARRPALVALVVTTTAAAGVASGFGLYSTASVLRQLVTEGPTPQRFLAALPAILVVVAALAVQRSADAISQYGTEVIGVLMRRTCEEEVFRVSVTVPLSAYDDPDWYNARELASQSTSMHVDGAWSRMVTAVGSLTGLAATAATLALLDPLLLPPLIVSVIPDSWAALTNSRALYDMMRRLSPIRRRRWLIERLADNEIAAPEIRAYQAQPVLQKDITAFGDILQEEELALAGRQARNRLLGRAAGGTGLTIAYALLAVFVVTGRVPLPVAGSALIAIQTGRARLADVVLAVNRLYEESLYVNAFREFLRDCAARVRPPRPVLAPSRPHTYAFHQVSFTYPGASDPVLHEVSFTLRHGEKVAFAGLNGSGKTTAAKLLAGLYEPTGGRITRDGVDMALVDPDSVHTGVAIVMQDPIHWPVSLAANIRLGRPDRDDPGDTALLAAAASAGADDVAAAVPYGWDTMLSKQFVRGTRLSGGQEQRVAIARALYRRADLLIADEPTASLDAIAEGRIYRTLAELDERTTCVLITHRMASVRMCDRIYVFDAGRIIAQGTHDELMALGPGSRYHDLYQTQASGYQDAAVSGDGRPLSA</sequence>
<dbReference type="PROSITE" id="PS50893">
    <property type="entry name" value="ABC_TRANSPORTER_2"/>
    <property type="match status" value="1"/>
</dbReference>
<reference evidence="9 10" key="1">
    <citation type="submission" date="2018-08" db="EMBL/GenBank/DDBJ databases">
        <title>Genomic Encyclopedia of Archaeal and Bacterial Type Strains, Phase II (KMG-II): from individual species to whole genera.</title>
        <authorList>
            <person name="Goeker M."/>
        </authorList>
    </citation>
    <scope>NUCLEOTIDE SEQUENCE [LARGE SCALE GENOMIC DNA]</scope>
    <source>
        <strain evidence="9 10">DSM 45791</strain>
    </source>
</reference>
<dbReference type="OrthoDB" id="9806127at2"/>
<dbReference type="Proteomes" id="UP000256269">
    <property type="component" value="Unassembled WGS sequence"/>
</dbReference>
<evidence type="ECO:0000256" key="4">
    <source>
        <dbReference type="ARBA" id="ARBA00022840"/>
    </source>
</evidence>
<organism evidence="9 10">
    <name type="scientific">Kutzneria buriramensis</name>
    <dbReference type="NCBI Taxonomy" id="1045776"/>
    <lineage>
        <taxon>Bacteria</taxon>
        <taxon>Bacillati</taxon>
        <taxon>Actinomycetota</taxon>
        <taxon>Actinomycetes</taxon>
        <taxon>Pseudonocardiales</taxon>
        <taxon>Pseudonocardiaceae</taxon>
        <taxon>Kutzneria</taxon>
    </lineage>
</organism>
<evidence type="ECO:0000313" key="9">
    <source>
        <dbReference type="EMBL" id="REH29616.1"/>
    </source>
</evidence>
<dbReference type="GO" id="GO:0016887">
    <property type="term" value="F:ATP hydrolysis activity"/>
    <property type="evidence" value="ECO:0007669"/>
    <property type="project" value="InterPro"/>
</dbReference>
<evidence type="ECO:0000256" key="3">
    <source>
        <dbReference type="ARBA" id="ARBA00022741"/>
    </source>
</evidence>
<dbReference type="SMART" id="SM00382">
    <property type="entry name" value="AAA"/>
    <property type="match status" value="1"/>
</dbReference>
<feature type="domain" description="ABC transporter" evidence="8">
    <location>
        <begin position="387"/>
        <end position="628"/>
    </location>
</feature>
<proteinExistence type="predicted"/>
<dbReference type="Pfam" id="PF00005">
    <property type="entry name" value="ABC_tran"/>
    <property type="match status" value="1"/>
</dbReference>
<comment type="caution">
    <text evidence="9">The sequence shown here is derived from an EMBL/GenBank/DDBJ whole genome shotgun (WGS) entry which is preliminary data.</text>
</comment>
<keyword evidence="3" id="KW-0547">Nucleotide-binding</keyword>
<evidence type="ECO:0000256" key="2">
    <source>
        <dbReference type="ARBA" id="ARBA00022692"/>
    </source>
</evidence>
<dbReference type="AlphaFoldDB" id="A0A3E0GVA7"/>
<feature type="transmembrane region" description="Helical" evidence="7">
    <location>
        <begin position="296"/>
        <end position="318"/>
    </location>
</feature>
<dbReference type="PANTHER" id="PTHR24221">
    <property type="entry name" value="ATP-BINDING CASSETTE SUB-FAMILY B"/>
    <property type="match status" value="1"/>
</dbReference>
<evidence type="ECO:0000313" key="10">
    <source>
        <dbReference type="Proteomes" id="UP000256269"/>
    </source>
</evidence>
<dbReference type="GO" id="GO:0005524">
    <property type="term" value="F:ATP binding"/>
    <property type="evidence" value="ECO:0007669"/>
    <property type="project" value="UniProtKB-KW"/>
</dbReference>